<dbReference type="SUPFAM" id="SSF52540">
    <property type="entry name" value="P-loop containing nucleoside triphosphate hydrolases"/>
    <property type="match status" value="1"/>
</dbReference>
<sequence>MDDYIINRTDGSGRSIYLQNRPASAPTVIFTGPPGMGKTYAVGKAVDAARDNGDLVLTIDAGSREPLEKRLARAVNDQFDDLAATTNGDRVLRDLGRVVDNVLGDRFKWAEKAAAALGPLLRKAISWWEAPARPTLTDLTERLTAVAEKQNKKLLLAIDNLDPAKQSDLKAVAELADHLATGGGPGQLVVGASAPAVDALLSTGSAVDPTKIADRYDIRECSPIPEAELKAALVADLHRQGAAVQADAVTRLVHEANGDPGHLRSLAGRAATLADPARGVNRAVAEETIRAVRDADQWAYRAGWSRLSDDARVIVLSAIDQPREAASGQPPIPSGPQELVERGRLIASLVDSGILRRTGDKLTIGDPGFQHWVTATIAPAAAPSPAPAAERATRSTERPNRSQTTTPAGRPGGTARPGRAPKPGRAASAVPEAAAARRRTPAAGSRTRGAGRG</sequence>
<reference evidence="3" key="2">
    <citation type="submission" date="2020-09" db="EMBL/GenBank/DDBJ databases">
        <authorList>
            <person name="Sun Q."/>
            <person name="Zhou Y."/>
        </authorList>
    </citation>
    <scope>NUCLEOTIDE SEQUENCE</scope>
    <source>
        <strain evidence="3">CGMCC 4.7306</strain>
    </source>
</reference>
<feature type="compositionally biased region" description="Low complexity" evidence="1">
    <location>
        <begin position="380"/>
        <end position="390"/>
    </location>
</feature>
<gene>
    <name evidence="3" type="ORF">GCM10011575_28390</name>
</gene>
<dbReference type="RefSeq" id="WP_188896009.1">
    <property type="nucleotide sequence ID" value="NZ_BMMZ01000006.1"/>
</dbReference>
<feature type="compositionally biased region" description="Low complexity" evidence="1">
    <location>
        <begin position="441"/>
        <end position="453"/>
    </location>
</feature>
<name>A0A917SBT1_9ACTN</name>
<proteinExistence type="predicted"/>
<evidence type="ECO:0000313" key="4">
    <source>
        <dbReference type="Proteomes" id="UP000613840"/>
    </source>
</evidence>
<comment type="caution">
    <text evidence="3">The sequence shown here is derived from an EMBL/GenBank/DDBJ whole genome shotgun (WGS) entry which is preliminary data.</text>
</comment>
<dbReference type="AlphaFoldDB" id="A0A917SBT1"/>
<evidence type="ECO:0000259" key="2">
    <source>
        <dbReference type="Pfam" id="PF13191"/>
    </source>
</evidence>
<dbReference type="EMBL" id="BMMZ01000006">
    <property type="protein sequence ID" value="GGL68179.1"/>
    <property type="molecule type" value="Genomic_DNA"/>
</dbReference>
<dbReference type="InterPro" id="IPR041664">
    <property type="entry name" value="AAA_16"/>
</dbReference>
<evidence type="ECO:0000256" key="1">
    <source>
        <dbReference type="SAM" id="MobiDB-lite"/>
    </source>
</evidence>
<protein>
    <recommendedName>
        <fullName evidence="2">Orc1-like AAA ATPase domain-containing protein</fullName>
    </recommendedName>
</protein>
<organism evidence="3 4">
    <name type="scientific">Microlunatus endophyticus</name>
    <dbReference type="NCBI Taxonomy" id="1716077"/>
    <lineage>
        <taxon>Bacteria</taxon>
        <taxon>Bacillati</taxon>
        <taxon>Actinomycetota</taxon>
        <taxon>Actinomycetes</taxon>
        <taxon>Propionibacteriales</taxon>
        <taxon>Propionibacteriaceae</taxon>
        <taxon>Microlunatus</taxon>
    </lineage>
</organism>
<keyword evidence="4" id="KW-1185">Reference proteome</keyword>
<feature type="region of interest" description="Disordered" evidence="1">
    <location>
        <begin position="380"/>
        <end position="453"/>
    </location>
</feature>
<feature type="domain" description="Orc1-like AAA ATPase" evidence="2">
    <location>
        <begin position="25"/>
        <end position="181"/>
    </location>
</feature>
<feature type="compositionally biased region" description="Low complexity" evidence="1">
    <location>
        <begin position="404"/>
        <end position="434"/>
    </location>
</feature>
<reference evidence="3" key="1">
    <citation type="journal article" date="2014" name="Int. J. Syst. Evol. Microbiol.">
        <title>Complete genome sequence of Corynebacterium casei LMG S-19264T (=DSM 44701T), isolated from a smear-ripened cheese.</title>
        <authorList>
            <consortium name="US DOE Joint Genome Institute (JGI-PGF)"/>
            <person name="Walter F."/>
            <person name="Albersmeier A."/>
            <person name="Kalinowski J."/>
            <person name="Ruckert C."/>
        </authorList>
    </citation>
    <scope>NUCLEOTIDE SEQUENCE</scope>
    <source>
        <strain evidence="3">CGMCC 4.7306</strain>
    </source>
</reference>
<accession>A0A917SBT1</accession>
<dbReference type="InterPro" id="IPR027417">
    <property type="entry name" value="P-loop_NTPase"/>
</dbReference>
<feature type="compositionally biased region" description="Basic and acidic residues" evidence="1">
    <location>
        <begin position="391"/>
        <end position="400"/>
    </location>
</feature>
<dbReference type="Pfam" id="PF13191">
    <property type="entry name" value="AAA_16"/>
    <property type="match status" value="1"/>
</dbReference>
<evidence type="ECO:0000313" key="3">
    <source>
        <dbReference type="EMBL" id="GGL68179.1"/>
    </source>
</evidence>
<dbReference type="Proteomes" id="UP000613840">
    <property type="component" value="Unassembled WGS sequence"/>
</dbReference>
<dbReference type="Gene3D" id="3.40.50.300">
    <property type="entry name" value="P-loop containing nucleotide triphosphate hydrolases"/>
    <property type="match status" value="1"/>
</dbReference>